<proteinExistence type="predicted"/>
<reference evidence="4 5" key="1">
    <citation type="journal article" date="2018" name="Mol. Biol. Evol.">
        <title>Broad Genomic Sampling Reveals a Smut Pathogenic Ancestry of the Fungal Clade Ustilaginomycotina.</title>
        <authorList>
            <person name="Kijpornyongpan T."/>
            <person name="Mondo S.J."/>
            <person name="Barry K."/>
            <person name="Sandor L."/>
            <person name="Lee J."/>
            <person name="Lipzen A."/>
            <person name="Pangilinan J."/>
            <person name="LaButti K."/>
            <person name="Hainaut M."/>
            <person name="Henrissat B."/>
            <person name="Grigoriev I.V."/>
            <person name="Spatafora J.W."/>
            <person name="Aime M.C."/>
        </authorList>
    </citation>
    <scope>NUCLEOTIDE SEQUENCE [LARGE SCALE GENOMIC DNA]</scope>
    <source>
        <strain evidence="4 5">MCA 4718</strain>
    </source>
</reference>
<dbReference type="Proteomes" id="UP000245942">
    <property type="component" value="Unassembled WGS sequence"/>
</dbReference>
<gene>
    <name evidence="4" type="ORF">BCV69DRAFT_278247</name>
</gene>
<dbReference type="RefSeq" id="XP_025346694.1">
    <property type="nucleotide sequence ID" value="XM_025491196.1"/>
</dbReference>
<evidence type="ECO:0000256" key="1">
    <source>
        <dbReference type="ARBA" id="ARBA00022729"/>
    </source>
</evidence>
<protein>
    <recommendedName>
        <fullName evidence="3">Yeast cell wall synthesis Kre9/Knh1-like N-terminal domain-containing protein</fullName>
    </recommendedName>
</protein>
<dbReference type="EMBL" id="KZ819331">
    <property type="protein sequence ID" value="PWN19534.1"/>
    <property type="molecule type" value="Genomic_DNA"/>
</dbReference>
<organism evidence="4 5">
    <name type="scientific">Pseudomicrostroma glucosiphilum</name>
    <dbReference type="NCBI Taxonomy" id="1684307"/>
    <lineage>
        <taxon>Eukaryota</taxon>
        <taxon>Fungi</taxon>
        <taxon>Dikarya</taxon>
        <taxon>Basidiomycota</taxon>
        <taxon>Ustilaginomycotina</taxon>
        <taxon>Exobasidiomycetes</taxon>
        <taxon>Microstromatales</taxon>
        <taxon>Microstromatales incertae sedis</taxon>
        <taxon>Pseudomicrostroma</taxon>
    </lineage>
</organism>
<dbReference type="Pfam" id="PF10342">
    <property type="entry name" value="Kre9_KNH"/>
    <property type="match status" value="1"/>
</dbReference>
<dbReference type="GeneID" id="37012930"/>
<dbReference type="InterPro" id="IPR052982">
    <property type="entry name" value="SRP1/TIP1-like"/>
</dbReference>
<evidence type="ECO:0000256" key="2">
    <source>
        <dbReference type="SAM" id="SignalP"/>
    </source>
</evidence>
<dbReference type="STRING" id="1684307.A0A316U441"/>
<name>A0A316U441_9BASI</name>
<dbReference type="OrthoDB" id="2432613at2759"/>
<dbReference type="AlphaFoldDB" id="A0A316U441"/>
<evidence type="ECO:0000313" key="4">
    <source>
        <dbReference type="EMBL" id="PWN19534.1"/>
    </source>
</evidence>
<dbReference type="PANTHER" id="PTHR40633:SF1">
    <property type="entry name" value="GPI ANCHORED SERINE-THREONINE RICH PROTEIN (AFU_ORTHOLOGUE AFUA_1G03630)"/>
    <property type="match status" value="1"/>
</dbReference>
<keyword evidence="5" id="KW-1185">Reference proteome</keyword>
<dbReference type="PANTHER" id="PTHR40633">
    <property type="entry name" value="MATRIX PROTEIN, PUTATIVE (AFU_ORTHOLOGUE AFUA_8G05410)-RELATED"/>
    <property type="match status" value="1"/>
</dbReference>
<evidence type="ECO:0000313" key="5">
    <source>
        <dbReference type="Proteomes" id="UP000245942"/>
    </source>
</evidence>
<feature type="signal peptide" evidence="2">
    <location>
        <begin position="1"/>
        <end position="27"/>
    </location>
</feature>
<accession>A0A316U441</accession>
<evidence type="ECO:0000259" key="3">
    <source>
        <dbReference type="Pfam" id="PF10342"/>
    </source>
</evidence>
<feature type="chain" id="PRO_5016433230" description="Yeast cell wall synthesis Kre9/Knh1-like N-terminal domain-containing protein" evidence="2">
    <location>
        <begin position="28"/>
        <end position="173"/>
    </location>
</feature>
<keyword evidence="1 2" id="KW-0732">Signal</keyword>
<dbReference type="InterPro" id="IPR018466">
    <property type="entry name" value="Kre9/Knh1-like_N"/>
</dbReference>
<sequence>MSSTKFALGAIASLASSLLLLASPAAAASTVTPTAPGPGEVFTAGGQCSTTWTPATGSSWKNMTIELMTGSNLAMVSLAKVATGLDGTSSSDTTYTFTCPDVTLYSAVYFYQYTHGNEKDPTWTTRFTIQSASGESVDPPESEWICRRSSRYSCWYYHHHWYWFGQRSHDCCW</sequence>
<feature type="domain" description="Yeast cell wall synthesis Kre9/Knh1-like N-terminal" evidence="3">
    <location>
        <begin position="36"/>
        <end position="129"/>
    </location>
</feature>